<dbReference type="EMBL" id="SRPJ01000002">
    <property type="protein sequence ID" value="TGN27583.1"/>
    <property type="molecule type" value="Genomic_DNA"/>
</dbReference>
<feature type="domain" description="SLC26A/SulP transporter" evidence="6">
    <location>
        <begin position="18"/>
        <end position="146"/>
    </location>
</feature>
<dbReference type="GO" id="GO:0016020">
    <property type="term" value="C:membrane"/>
    <property type="evidence" value="ECO:0007669"/>
    <property type="project" value="UniProtKB-SubCell"/>
</dbReference>
<reference evidence="7 8" key="1">
    <citation type="submission" date="2019-04" db="EMBL/GenBank/DDBJ databases">
        <title>Genomic characterization of Staphylococcus petrasii strains.</title>
        <authorList>
            <person name="Vrbovska V."/>
            <person name="Kovarovic V."/>
            <person name="Maslanova I."/>
            <person name="Indrakova A."/>
            <person name="Petras P."/>
            <person name="Sedo O."/>
            <person name="Svec P."/>
            <person name="Fisarova L."/>
            <person name="Sedlacek I."/>
            <person name="Doskar J."/>
            <person name="Pantucek R."/>
        </authorList>
    </citation>
    <scope>NUCLEOTIDE SEQUENCE [LARGE SCALE GENOMIC DNA]</scope>
    <source>
        <strain evidence="7 8">CCM 8529</strain>
    </source>
</reference>
<protein>
    <submittedName>
        <fullName evidence="7">SulP family inorganic anion transporter</fullName>
    </submittedName>
</protein>
<organism evidence="7 8">
    <name type="scientific">Staphylococcus pragensis</name>
    <dbReference type="NCBI Taxonomy" id="1611836"/>
    <lineage>
        <taxon>Bacteria</taxon>
        <taxon>Bacillati</taxon>
        <taxon>Bacillota</taxon>
        <taxon>Bacilli</taxon>
        <taxon>Bacillales</taxon>
        <taxon>Staphylococcaceae</taxon>
        <taxon>Staphylococcus</taxon>
    </lineage>
</organism>
<evidence type="ECO:0000313" key="7">
    <source>
        <dbReference type="EMBL" id="TGN27583.1"/>
    </source>
</evidence>
<dbReference type="PANTHER" id="PTHR43310:SF1">
    <property type="entry name" value="SULFATE TRANSPORTER YBAR-RELATED"/>
    <property type="match status" value="1"/>
</dbReference>
<sequence>MQERYQTYLQQWNKDISQNILVGILMGLALLPTTIAFSFIVHISPTIGIMSCGLMLFFISFLGVRLSMVSGPSSGISIVGAPLVEHYNVHYLIAATIVMGIVLFIFGLCHIDKVLKLIPDTVVMGFMNALGILLLTTQIKYIFGISVATYIVAIATFVIIFLSSKLIRAVPAPLIAIILVSVGSYIFKPHVQLVHDLADIHIAIPKLTLPTELFHYHALSVIVLYGLTMAIISVVQTNLTNEMMNVITQNPTDKDKEVVAQGISNMLVGLFGGYGSSALVGQSKFNHRMGATSRLATLVTGLLLLSCIFILAPIVGLIPMAVLASVLITISLNTFDRRTFKHLREAPVTRTFVMLVTIILVLTTHNLAIGVVVGTVVYYIVQFILKKGGRSTT</sequence>
<keyword evidence="8" id="KW-1185">Reference proteome</keyword>
<evidence type="ECO:0000259" key="6">
    <source>
        <dbReference type="Pfam" id="PF00916"/>
    </source>
</evidence>
<comment type="caution">
    <text evidence="7">The sequence shown here is derived from an EMBL/GenBank/DDBJ whole genome shotgun (WGS) entry which is preliminary data.</text>
</comment>
<evidence type="ECO:0000256" key="2">
    <source>
        <dbReference type="ARBA" id="ARBA00022692"/>
    </source>
</evidence>
<name>A0A4Z1B2E4_9STAP</name>
<feature type="transmembrane region" description="Helical" evidence="5">
    <location>
        <begin position="47"/>
        <end position="69"/>
    </location>
</feature>
<dbReference type="InterPro" id="IPR011547">
    <property type="entry name" value="SLC26A/SulP_dom"/>
</dbReference>
<feature type="transmembrane region" description="Helical" evidence="5">
    <location>
        <begin position="169"/>
        <end position="187"/>
    </location>
</feature>
<feature type="transmembrane region" description="Helical" evidence="5">
    <location>
        <begin position="20"/>
        <end position="40"/>
    </location>
</feature>
<evidence type="ECO:0000256" key="5">
    <source>
        <dbReference type="SAM" id="Phobius"/>
    </source>
</evidence>
<comment type="subcellular location">
    <subcellularLocation>
        <location evidence="1">Membrane</location>
        <topology evidence="1">Multi-pass membrane protein</topology>
    </subcellularLocation>
</comment>
<dbReference type="AlphaFoldDB" id="A0A4Z1B2E4"/>
<evidence type="ECO:0000256" key="4">
    <source>
        <dbReference type="ARBA" id="ARBA00023136"/>
    </source>
</evidence>
<feature type="transmembrane region" description="Helical" evidence="5">
    <location>
        <begin position="214"/>
        <end position="235"/>
    </location>
</feature>
<keyword evidence="3 5" id="KW-1133">Transmembrane helix</keyword>
<feature type="transmembrane region" description="Helical" evidence="5">
    <location>
        <begin position="141"/>
        <end position="162"/>
    </location>
</feature>
<feature type="transmembrane region" description="Helical" evidence="5">
    <location>
        <begin position="352"/>
        <end position="381"/>
    </location>
</feature>
<feature type="transmembrane region" description="Helical" evidence="5">
    <location>
        <begin position="302"/>
        <end position="332"/>
    </location>
</feature>
<feature type="domain" description="SLC26A/SulP transporter" evidence="6">
    <location>
        <begin position="147"/>
        <end position="356"/>
    </location>
</feature>
<evidence type="ECO:0000256" key="1">
    <source>
        <dbReference type="ARBA" id="ARBA00004141"/>
    </source>
</evidence>
<proteinExistence type="predicted"/>
<dbReference type="RefSeq" id="WP_126566403.1">
    <property type="nucleotide sequence ID" value="NZ_BMCY01000002.1"/>
</dbReference>
<keyword evidence="4 5" id="KW-0472">Membrane</keyword>
<accession>A0A4Z1B2E4</accession>
<dbReference type="Proteomes" id="UP000297459">
    <property type="component" value="Unassembled WGS sequence"/>
</dbReference>
<evidence type="ECO:0000256" key="3">
    <source>
        <dbReference type="ARBA" id="ARBA00022989"/>
    </source>
</evidence>
<feature type="transmembrane region" description="Helical" evidence="5">
    <location>
        <begin position="89"/>
        <end position="110"/>
    </location>
</feature>
<dbReference type="InterPro" id="IPR052706">
    <property type="entry name" value="Membrane-Transporter-like"/>
</dbReference>
<keyword evidence="2 5" id="KW-0812">Transmembrane</keyword>
<dbReference type="PANTHER" id="PTHR43310">
    <property type="entry name" value="SULFATE TRANSPORTER YBAR-RELATED"/>
    <property type="match status" value="1"/>
</dbReference>
<gene>
    <name evidence="7" type="ORF">E2558_06970</name>
</gene>
<dbReference type="Pfam" id="PF00916">
    <property type="entry name" value="Sulfate_transp"/>
    <property type="match status" value="2"/>
</dbReference>
<evidence type="ECO:0000313" key="8">
    <source>
        <dbReference type="Proteomes" id="UP000297459"/>
    </source>
</evidence>